<dbReference type="PANTHER" id="PTHR42920:SF5">
    <property type="entry name" value="EAMA DOMAIN-CONTAINING PROTEIN"/>
    <property type="match status" value="1"/>
</dbReference>
<gene>
    <name evidence="8" type="ORF">AK812_SmicGene17207</name>
</gene>
<evidence type="ECO:0000259" key="6">
    <source>
        <dbReference type="Pfam" id="PF00892"/>
    </source>
</evidence>
<evidence type="ECO:0000256" key="5">
    <source>
        <dbReference type="ARBA" id="ARBA00023136"/>
    </source>
</evidence>
<reference evidence="8 9" key="1">
    <citation type="submission" date="2016-02" db="EMBL/GenBank/DDBJ databases">
        <title>Genome analysis of coral dinoflagellate symbionts highlights evolutionary adaptations to a symbiotic lifestyle.</title>
        <authorList>
            <person name="Aranda M."/>
            <person name="Li Y."/>
            <person name="Liew Y.J."/>
            <person name="Baumgarten S."/>
            <person name="Simakov O."/>
            <person name="Wilson M."/>
            <person name="Piel J."/>
            <person name="Ashoor H."/>
            <person name="Bougouffa S."/>
            <person name="Bajic V.B."/>
            <person name="Ryu T."/>
            <person name="Ravasi T."/>
            <person name="Bayer T."/>
            <person name="Micklem G."/>
            <person name="Kim H."/>
            <person name="Bhak J."/>
            <person name="Lajeunesse T.C."/>
            <person name="Voolstra C.R."/>
        </authorList>
    </citation>
    <scope>NUCLEOTIDE SEQUENCE [LARGE SCALE GENOMIC DNA]</scope>
    <source>
        <strain evidence="8 9">CCMP2467</strain>
    </source>
</reference>
<evidence type="ECO:0000313" key="8">
    <source>
        <dbReference type="EMBL" id="OLQ00157.1"/>
    </source>
</evidence>
<sequence>MILGLAPVAPRGSLTIVIVPLLSLLDGRRINKLTWGSVGLAAAGTALFVGPNALAGAFCSLGDVMELGSAALFAVQMWRCEKLIRQFPESQVAALTCLQLAFVSGLSFVCVLAQGSSPESVVETVSAFPPGEWLQVVIMGLVTTAFCLWAEARALRDVDAPIAALIYACEPIWGAVFAYLWRGEMPDGPCAVCGAGLLLVASMAGVYASSQRDEEEPRYASAYGAAKADLVESLVNEMFTEIPIVVTASPLAECFLLDWSITNPLATTSQVETLDVENQAFFEKNVQLLSSSLANLAEEQTKMAMYERNAGRKGDDKAQMRRVEGGHISGSKASLHGFYVEQLTRSLIPTSSMPKSEFGLLRGCQVAASFDFSYQHEKIANW</sequence>
<dbReference type="AlphaFoldDB" id="A0A1Q9DYC5"/>
<evidence type="ECO:0000256" key="1">
    <source>
        <dbReference type="ARBA" id="ARBA00004651"/>
    </source>
</evidence>
<keyword evidence="4" id="KW-1133">Transmembrane helix</keyword>
<dbReference type="InterPro" id="IPR045810">
    <property type="entry name" value="eIF3h_C"/>
</dbReference>
<accession>A0A1Q9DYC5</accession>
<dbReference type="InterPro" id="IPR000620">
    <property type="entry name" value="EamA_dom"/>
</dbReference>
<evidence type="ECO:0000259" key="7">
    <source>
        <dbReference type="Pfam" id="PF19445"/>
    </source>
</evidence>
<feature type="domain" description="EamA" evidence="6">
    <location>
        <begin position="62"/>
        <end position="201"/>
    </location>
</feature>
<comment type="caution">
    <text evidence="8">The sequence shown here is derived from an EMBL/GenBank/DDBJ whole genome shotgun (WGS) entry which is preliminary data.</text>
</comment>
<dbReference type="PANTHER" id="PTHR42920">
    <property type="entry name" value="OS03G0707200 PROTEIN-RELATED"/>
    <property type="match status" value="1"/>
</dbReference>
<keyword evidence="2" id="KW-1003">Cell membrane</keyword>
<feature type="domain" description="eIF3h C-terminal" evidence="7">
    <location>
        <begin position="236"/>
        <end position="320"/>
    </location>
</feature>
<evidence type="ECO:0000256" key="2">
    <source>
        <dbReference type="ARBA" id="ARBA00022475"/>
    </source>
</evidence>
<keyword evidence="5" id="KW-0472">Membrane</keyword>
<dbReference type="OrthoDB" id="10265695at2759"/>
<evidence type="ECO:0000256" key="3">
    <source>
        <dbReference type="ARBA" id="ARBA00022692"/>
    </source>
</evidence>
<dbReference type="SUPFAM" id="SSF103481">
    <property type="entry name" value="Multidrug resistance efflux transporter EmrE"/>
    <property type="match status" value="1"/>
</dbReference>
<keyword evidence="9" id="KW-1185">Reference proteome</keyword>
<evidence type="ECO:0000256" key="4">
    <source>
        <dbReference type="ARBA" id="ARBA00022989"/>
    </source>
</evidence>
<protein>
    <submittedName>
        <fullName evidence="8">Uncharacterized protein</fullName>
    </submittedName>
</protein>
<dbReference type="Pfam" id="PF19445">
    <property type="entry name" value="eIF3h_C"/>
    <property type="match status" value="1"/>
</dbReference>
<dbReference type="InterPro" id="IPR051258">
    <property type="entry name" value="Diverse_Substrate_Transporter"/>
</dbReference>
<evidence type="ECO:0000313" key="9">
    <source>
        <dbReference type="Proteomes" id="UP000186817"/>
    </source>
</evidence>
<dbReference type="InterPro" id="IPR037185">
    <property type="entry name" value="EmrE-like"/>
</dbReference>
<dbReference type="Proteomes" id="UP000186817">
    <property type="component" value="Unassembled WGS sequence"/>
</dbReference>
<organism evidence="8 9">
    <name type="scientific">Symbiodinium microadriaticum</name>
    <name type="common">Dinoflagellate</name>
    <name type="synonym">Zooxanthella microadriatica</name>
    <dbReference type="NCBI Taxonomy" id="2951"/>
    <lineage>
        <taxon>Eukaryota</taxon>
        <taxon>Sar</taxon>
        <taxon>Alveolata</taxon>
        <taxon>Dinophyceae</taxon>
        <taxon>Suessiales</taxon>
        <taxon>Symbiodiniaceae</taxon>
        <taxon>Symbiodinium</taxon>
    </lineage>
</organism>
<dbReference type="EMBL" id="LSRX01000337">
    <property type="protein sequence ID" value="OLQ00157.1"/>
    <property type="molecule type" value="Genomic_DNA"/>
</dbReference>
<proteinExistence type="predicted"/>
<keyword evidence="3" id="KW-0812">Transmembrane</keyword>
<dbReference type="Pfam" id="PF00892">
    <property type="entry name" value="EamA"/>
    <property type="match status" value="1"/>
</dbReference>
<comment type="subcellular location">
    <subcellularLocation>
        <location evidence="1">Cell membrane</location>
        <topology evidence="1">Multi-pass membrane protein</topology>
    </subcellularLocation>
</comment>
<name>A0A1Q9DYC5_SYMMI</name>
<dbReference type="GO" id="GO:0005886">
    <property type="term" value="C:plasma membrane"/>
    <property type="evidence" value="ECO:0007669"/>
    <property type="project" value="UniProtKB-SubCell"/>
</dbReference>